<gene>
    <name evidence="2" type="ORF">GEV33_008854</name>
</gene>
<evidence type="ECO:0000313" key="3">
    <source>
        <dbReference type="Proteomes" id="UP000719412"/>
    </source>
</evidence>
<feature type="domain" description="CRAL-TRIO" evidence="1">
    <location>
        <begin position="428"/>
        <end position="528"/>
    </location>
</feature>
<dbReference type="InterPro" id="IPR036865">
    <property type="entry name" value="CRAL-TRIO_dom_sf"/>
</dbReference>
<keyword evidence="3" id="KW-1185">Reference proteome</keyword>
<dbReference type="Gene3D" id="1.10.8.20">
    <property type="entry name" value="N-terminal domain of phosphatidylinositol transfer protein sec14p"/>
    <property type="match status" value="1"/>
</dbReference>
<dbReference type="GO" id="GO:1902936">
    <property type="term" value="F:phosphatidylinositol bisphosphate binding"/>
    <property type="evidence" value="ECO:0007669"/>
    <property type="project" value="TreeGrafter"/>
</dbReference>
<dbReference type="CDD" id="cd00170">
    <property type="entry name" value="SEC14"/>
    <property type="match status" value="4"/>
</dbReference>
<dbReference type="EMBL" id="JABDTM020024801">
    <property type="protein sequence ID" value="KAH0813937.1"/>
    <property type="molecule type" value="Genomic_DNA"/>
</dbReference>
<dbReference type="PANTHER" id="PTHR10174:SF222">
    <property type="entry name" value="GH10083P-RELATED"/>
    <property type="match status" value="1"/>
</dbReference>
<dbReference type="Proteomes" id="UP000719412">
    <property type="component" value="Unassembled WGS sequence"/>
</dbReference>
<dbReference type="SUPFAM" id="SSF52087">
    <property type="entry name" value="CRAL/TRIO domain"/>
    <property type="match status" value="5"/>
</dbReference>
<protein>
    <recommendedName>
        <fullName evidence="1">CRAL-TRIO domain-containing protein</fullName>
    </recommendedName>
</protein>
<dbReference type="InterPro" id="IPR036273">
    <property type="entry name" value="CRAL/TRIO_N_dom_sf"/>
</dbReference>
<dbReference type="PROSITE" id="PS50191">
    <property type="entry name" value="CRAL_TRIO"/>
    <property type="match status" value="5"/>
</dbReference>
<dbReference type="InterPro" id="IPR001251">
    <property type="entry name" value="CRAL-TRIO_dom"/>
</dbReference>
<dbReference type="SMART" id="SM00516">
    <property type="entry name" value="SEC14"/>
    <property type="match status" value="3"/>
</dbReference>
<dbReference type="GO" id="GO:0016020">
    <property type="term" value="C:membrane"/>
    <property type="evidence" value="ECO:0007669"/>
    <property type="project" value="TreeGrafter"/>
</dbReference>
<sequence length="1377" mass="162307">MPINLFEQAEDVRKQAYEIFHKNEKSVEEDVTAIKEWLKIQHHLPEKTNDATIRNFLIMNKFSIEKTKQKIDMYYTMRSVIPDLYCNPKSPQIKDYMNDMYVGIIPVPVRGLFKTFCFKSKELNKLSLKKLAMVVSSISEVRLNDDCYYREIMILDMENVTLNDILKITPSLIAKIFTVYEKVYALRLEGLYLVNAPPFVSKLLAIFKAVLKPKIFDRIQVHQDTECLRQLLGNDALPADYGGNGPSLQDLNDLIMLKFEDYQERFDQLDKMRVDENLRPEQLNNDEILGFYGNFRKLNENERGRAAEAFSLFSHTDGKIRDGYGEDGCGRKVVEMNLNLSQQVEEVRKNVYKIFNKDEQSAKEDVQMVKEWLRMQHHLPEMMNDNMILNFLIMNKFSIERTKQKIDMYYTIKNVIPDVYCNPKSPQIKDFMKDVYVCLHPVPAKGLYRVYWYKIKESNKKVFSFCLEAYYIVNAPSFTSKLIALCKSLMKPKIFNRIQVHQDTEILKELFSAEDLPRDYGGKGPTLQELNDLIMQKFEEYEDRFDQLDKLRVDENLRPEKLNNDEILGEEVRKEAYKIFDKNEKSATEDVEMVKDWLRTQHHLPEMMNDNMILNFLMMNKFSIERTKQKIDMYYTIKDVIPDVYCNPKSPQMKDFMKDVYVCLHPVPAKGLYRVYWYKVKEPNRLSVRKMIMMANNIAEIRLNEDCFYRDIMIVDMDNITLNDILKITPTDISRIISKVFSFCLEACYIVNAPSFTSKVIAICKSLLKPKIFNRIQVQQDTEVLKKLFSDEDLPRDYGGRGPTLQELNDLIMQKFEENGDRFDQLDKLRVDESLRPEKLNNDEILDDNMILNFLMMNKFSIERTKQKIDMYYTIKDVIPDVYCNPKSPQIKDFMKDVYICLHPVLVKGLYKVYWYKVKEPNKLSVRKMIMVGNNIAEIRLNEDCFYRDFMIVDLDNVGFSDIVKTTPTDIGKFKIFSFCLEALYIVNAPSFTSNVMAIFKSLMKPKIFNRIQVHQDTEVLKELFSDEDLPRDYGGKGPTLQELNDLIMQKFEEYGDRFDQLDKLRVDENLRPEKLNNDEVLDDDVREQVAKMFGRTSKVLDEDVQIVKKWLQTQAHLPELMDEAKIRNFLIMNKCSIEKTKRKIDMYYTARSLIPELYDDSNPKLARMKNLMGKAYCCTHPVPVERMYRVTFIKIKEPNTYTPREMIMQCGNIFEIRLHEDCMIGEVIVMDMDNMTINDMTQLTLSLLMKTRIMYQEVYSLRMKALYFLNSPPYIANLMAIFKTKMKPKLFERVHVSQNSEVLKDLFATEDLPKDYGGKGPSLQQLNEMMQEKLLEYQKRFDELDKLRVDERLRPAKLNNDEILGFYGNFKKIDVD</sequence>
<dbReference type="Gene3D" id="3.40.525.10">
    <property type="entry name" value="CRAL-TRIO lipid binding domain"/>
    <property type="match status" value="6"/>
</dbReference>
<dbReference type="Pfam" id="PF00650">
    <property type="entry name" value="CRAL_TRIO"/>
    <property type="match status" value="5"/>
</dbReference>
<accession>A0A8J6LB81</accession>
<evidence type="ECO:0000259" key="1">
    <source>
        <dbReference type="PROSITE" id="PS50191"/>
    </source>
</evidence>
<dbReference type="SMART" id="SM01100">
    <property type="entry name" value="CRAL_TRIO_N"/>
    <property type="match status" value="4"/>
</dbReference>
<dbReference type="InterPro" id="IPR011074">
    <property type="entry name" value="CRAL/TRIO_N_dom"/>
</dbReference>
<dbReference type="PANTHER" id="PTHR10174">
    <property type="entry name" value="ALPHA-TOCOPHEROL TRANSFER PROTEIN-RELATED"/>
    <property type="match status" value="1"/>
</dbReference>
<feature type="domain" description="CRAL-TRIO" evidence="1">
    <location>
        <begin position="1118"/>
        <end position="1325"/>
    </location>
</feature>
<dbReference type="SUPFAM" id="SSF46938">
    <property type="entry name" value="CRAL/TRIO N-terminal domain"/>
    <property type="match status" value="5"/>
</dbReference>
<feature type="domain" description="CRAL-TRIO" evidence="1">
    <location>
        <begin position="714"/>
        <end position="806"/>
    </location>
</feature>
<reference evidence="2" key="2">
    <citation type="submission" date="2021-08" db="EMBL/GenBank/DDBJ databases">
        <authorList>
            <person name="Eriksson T."/>
        </authorList>
    </citation>
    <scope>NUCLEOTIDE SEQUENCE</scope>
    <source>
        <strain evidence="2">Stoneville</strain>
        <tissue evidence="2">Whole head</tissue>
    </source>
</reference>
<comment type="caution">
    <text evidence="2">The sequence shown here is derived from an EMBL/GenBank/DDBJ whole genome shotgun (WGS) entry which is preliminary data.</text>
</comment>
<name>A0A8J6LB81_TENMO</name>
<feature type="domain" description="CRAL-TRIO" evidence="1">
    <location>
        <begin position="120"/>
        <end position="249"/>
    </location>
</feature>
<feature type="domain" description="CRAL-TRIO" evidence="1">
    <location>
        <begin position="952"/>
        <end position="1042"/>
    </location>
</feature>
<evidence type="ECO:0000313" key="2">
    <source>
        <dbReference type="EMBL" id="KAH0813937.1"/>
    </source>
</evidence>
<organism evidence="2 3">
    <name type="scientific">Tenebrio molitor</name>
    <name type="common">Yellow mealworm beetle</name>
    <dbReference type="NCBI Taxonomy" id="7067"/>
    <lineage>
        <taxon>Eukaryota</taxon>
        <taxon>Metazoa</taxon>
        <taxon>Ecdysozoa</taxon>
        <taxon>Arthropoda</taxon>
        <taxon>Hexapoda</taxon>
        <taxon>Insecta</taxon>
        <taxon>Pterygota</taxon>
        <taxon>Neoptera</taxon>
        <taxon>Endopterygota</taxon>
        <taxon>Coleoptera</taxon>
        <taxon>Polyphaga</taxon>
        <taxon>Cucujiformia</taxon>
        <taxon>Tenebrionidae</taxon>
        <taxon>Tenebrio</taxon>
    </lineage>
</organism>
<proteinExistence type="predicted"/>
<reference evidence="2" key="1">
    <citation type="journal article" date="2020" name="J Insects Food Feed">
        <title>The yellow mealworm (Tenebrio molitor) genome: a resource for the emerging insects as food and feed industry.</title>
        <authorList>
            <person name="Eriksson T."/>
            <person name="Andere A."/>
            <person name="Kelstrup H."/>
            <person name="Emery V."/>
            <person name="Picard C."/>
        </authorList>
    </citation>
    <scope>NUCLEOTIDE SEQUENCE</scope>
    <source>
        <strain evidence="2">Stoneville</strain>
        <tissue evidence="2">Whole head</tissue>
    </source>
</reference>